<dbReference type="GO" id="GO:0035145">
    <property type="term" value="C:exon-exon junction complex"/>
    <property type="evidence" value="ECO:0007669"/>
    <property type="project" value="TreeGrafter"/>
</dbReference>
<dbReference type="EMBL" id="HG937692">
    <property type="protein sequence ID" value="CDP36518.1"/>
    <property type="molecule type" value="Genomic_DNA"/>
</dbReference>
<evidence type="ECO:0000259" key="2">
    <source>
        <dbReference type="SMART" id="SM01273"/>
    </source>
</evidence>
<feature type="region of interest" description="Disordered" evidence="1">
    <location>
        <begin position="1"/>
        <end position="234"/>
    </location>
</feature>
<dbReference type="Pfam" id="PF09282">
    <property type="entry name" value="Mago-bind"/>
    <property type="match status" value="1"/>
</dbReference>
<feature type="compositionally biased region" description="Polar residues" evidence="1">
    <location>
        <begin position="167"/>
        <end position="188"/>
    </location>
</feature>
<organism evidence="3">
    <name type="scientific">Blastobotrys adeninivorans</name>
    <name type="common">Yeast</name>
    <name type="synonym">Arxula adeninivorans</name>
    <dbReference type="NCBI Taxonomy" id="409370"/>
    <lineage>
        <taxon>Eukaryota</taxon>
        <taxon>Fungi</taxon>
        <taxon>Dikarya</taxon>
        <taxon>Ascomycota</taxon>
        <taxon>Saccharomycotina</taxon>
        <taxon>Dipodascomycetes</taxon>
        <taxon>Dipodascales</taxon>
        <taxon>Trichomonascaceae</taxon>
        <taxon>Blastobotrys</taxon>
    </lineage>
</organism>
<dbReference type="AlphaFoldDB" id="A0A060T6C9"/>
<protein>
    <submittedName>
        <fullName evidence="3">ARAD1B14894p</fullName>
    </submittedName>
</protein>
<dbReference type="GO" id="GO:0005737">
    <property type="term" value="C:cytoplasm"/>
    <property type="evidence" value="ECO:0007669"/>
    <property type="project" value="TreeGrafter"/>
</dbReference>
<reference evidence="3" key="2">
    <citation type="submission" date="2014-06" db="EMBL/GenBank/DDBJ databases">
        <title>The complete genome of Blastobotrys (Arxula) adeninivorans LS3 - a yeast of biotechnological interest.</title>
        <authorList>
            <person name="Kunze G."/>
            <person name="Gaillardin C."/>
            <person name="Czernicka M."/>
            <person name="Durrens P."/>
            <person name="Martin T."/>
            <person name="Boer E."/>
            <person name="Gabaldon T."/>
            <person name="Cruz J."/>
            <person name="Talla E."/>
            <person name="Marck C."/>
            <person name="Goffeau A."/>
            <person name="Barbe V."/>
            <person name="Baret P."/>
            <person name="Baronian K."/>
            <person name="Beier S."/>
            <person name="Bleykasten C."/>
            <person name="Bode R."/>
            <person name="Casaregola S."/>
            <person name="Despons L."/>
            <person name="Fairhead C."/>
            <person name="Giersberg M."/>
            <person name="Gierski P."/>
            <person name="Hahnel U."/>
            <person name="Hartmann A."/>
            <person name="Jankowska D."/>
            <person name="Jubin C."/>
            <person name="Jung P."/>
            <person name="Lafontaine I."/>
            <person name="Leh-Louis V."/>
            <person name="Lemaire M."/>
            <person name="Marcet-Houben M."/>
            <person name="Mascher M."/>
            <person name="Morel G."/>
            <person name="Richard G.-F."/>
            <person name="Riechen J."/>
            <person name="Sacerdot C."/>
            <person name="Sarkar A."/>
            <person name="Savel G."/>
            <person name="Schacherer J."/>
            <person name="Sherman D."/>
            <person name="Straub M.-L."/>
            <person name="Stein N."/>
            <person name="Thierry A."/>
            <person name="Trautwein-Schult A."/>
            <person name="Westhof E."/>
            <person name="Worch S."/>
            <person name="Dujon B."/>
            <person name="Souciet J.-L."/>
            <person name="Wincker P."/>
            <person name="Scholz U."/>
            <person name="Neuveglise N."/>
        </authorList>
    </citation>
    <scope>NUCLEOTIDE SEQUENCE</scope>
    <source>
        <strain evidence="3">LS3</strain>
    </source>
</reference>
<dbReference type="SMART" id="SM01273">
    <property type="entry name" value="Mago-bind"/>
    <property type="match status" value="1"/>
</dbReference>
<sequence>MSGIYTSEDGSRYTGGSVRADGTVRRARKIRPGYVPQEDVPKYVPRAKRQGNEGAILKGKSDDLADSLAKLSLNQVAERERDSEKSEKQEGPDSERGPRRKIIDPAQGPNQARSRPEAEKKPRRMIVDPEKEPTGPKAGQSLEATGPKMSETPERRPRRMLIDPSQEPKTIQRSGQRISQSRTQTTNSESERRLRRMRIDPEQEGSSQSPSKPTERKPTPEGSGKYVPPWKRGS</sequence>
<feature type="domain" description="WIBG Mago-binding" evidence="2">
    <location>
        <begin position="10"/>
        <end position="36"/>
    </location>
</feature>
<evidence type="ECO:0000313" key="3">
    <source>
        <dbReference type="EMBL" id="CDP36518.1"/>
    </source>
</evidence>
<proteinExistence type="predicted"/>
<feature type="compositionally biased region" description="Basic and acidic residues" evidence="1">
    <location>
        <begin position="189"/>
        <end position="201"/>
    </location>
</feature>
<feature type="compositionally biased region" description="Basic and acidic residues" evidence="1">
    <location>
        <begin position="114"/>
        <end position="134"/>
    </location>
</feature>
<accession>A0A060T6C9</accession>
<dbReference type="InterPro" id="IPR039333">
    <property type="entry name" value="PYM1"/>
</dbReference>
<dbReference type="SUPFAM" id="SSF101931">
    <property type="entry name" value="Pym (Within the bgcn gene intron protein, WIBG), N-terminal domain"/>
    <property type="match status" value="1"/>
</dbReference>
<dbReference type="InterPro" id="IPR036348">
    <property type="entry name" value="WIBG_N_sf"/>
</dbReference>
<gene>
    <name evidence="3" type="ORF">GNLVRS02_ARAD1B14894g</name>
</gene>
<evidence type="ECO:0000256" key="1">
    <source>
        <dbReference type="SAM" id="MobiDB-lite"/>
    </source>
</evidence>
<dbReference type="PANTHER" id="PTHR22959:SF0">
    <property type="entry name" value="PARTNER OF Y14 AND MAGO"/>
    <property type="match status" value="1"/>
</dbReference>
<dbReference type="GO" id="GO:1903259">
    <property type="term" value="P:exon-exon junction complex disassembly"/>
    <property type="evidence" value="ECO:0007669"/>
    <property type="project" value="InterPro"/>
</dbReference>
<dbReference type="InterPro" id="IPR015362">
    <property type="entry name" value="WIBG_mago-bd"/>
</dbReference>
<reference evidence="3" key="1">
    <citation type="submission" date="2014-02" db="EMBL/GenBank/DDBJ databases">
        <authorList>
            <person name="Genoscope - CEA"/>
        </authorList>
    </citation>
    <scope>NUCLEOTIDE SEQUENCE</scope>
    <source>
        <strain evidence="3">LS3</strain>
    </source>
</reference>
<name>A0A060T6C9_BLAAD</name>
<dbReference type="PANTHER" id="PTHR22959">
    <property type="entry name" value="PYM PROTEIN"/>
    <property type="match status" value="1"/>
</dbReference>
<dbReference type="GO" id="GO:0003723">
    <property type="term" value="F:RNA binding"/>
    <property type="evidence" value="ECO:0007669"/>
    <property type="project" value="TreeGrafter"/>
</dbReference>
<feature type="compositionally biased region" description="Basic and acidic residues" evidence="1">
    <location>
        <begin position="77"/>
        <end position="103"/>
    </location>
</feature>